<dbReference type="GO" id="GO:0003924">
    <property type="term" value="F:GTPase activity"/>
    <property type="evidence" value="ECO:0007669"/>
    <property type="project" value="InterPro"/>
</dbReference>
<evidence type="ECO:0000259" key="2">
    <source>
        <dbReference type="Pfam" id="PF14714"/>
    </source>
</evidence>
<accession>X0RSS8</accession>
<evidence type="ECO:0000259" key="1">
    <source>
        <dbReference type="Pfam" id="PF00009"/>
    </source>
</evidence>
<dbReference type="PANTHER" id="PTHR43834">
    <property type="entry name" value="GTPASE DER"/>
    <property type="match status" value="1"/>
</dbReference>
<organism evidence="3">
    <name type="scientific">marine sediment metagenome</name>
    <dbReference type="NCBI Taxonomy" id="412755"/>
    <lineage>
        <taxon>unclassified sequences</taxon>
        <taxon>metagenomes</taxon>
        <taxon>ecological metagenomes</taxon>
    </lineage>
</organism>
<dbReference type="GO" id="GO:0043022">
    <property type="term" value="F:ribosome binding"/>
    <property type="evidence" value="ECO:0007669"/>
    <property type="project" value="TreeGrafter"/>
</dbReference>
<dbReference type="Pfam" id="PF00009">
    <property type="entry name" value="GTP_EFTU"/>
    <property type="match status" value="1"/>
</dbReference>
<name>X0RSS8_9ZZZZ</name>
<comment type="caution">
    <text evidence="3">The sequence shown here is derived from an EMBL/GenBank/DDBJ whole genome shotgun (WGS) entry which is preliminary data.</text>
</comment>
<proteinExistence type="predicted"/>
<sequence length="208" mass="24258">HSQSRTKRAIKKADVVLLLLDARTKVSELDKQISKFLIEENKPCVLAINKWDLVKGKLQPADYLKYLDLTLRGLQFAPISFISAQTGFNVWETISLAEDLYQQSCQKVKTPLINKILKKIHITRRPKGMEPRIYYAFQTGIHPPTITFKVNKAVLFDKNIQRYLINFLRKELPFKEVPIRLLFQGKDQPSRLRRDKLRTQRVAKVKTV</sequence>
<dbReference type="Gene3D" id="3.40.50.300">
    <property type="entry name" value="P-loop containing nucleotide triphosphate hydrolases"/>
    <property type="match status" value="1"/>
</dbReference>
<feature type="domain" description="GTPase Der C-terminal KH-domain-like" evidence="2">
    <location>
        <begin position="107"/>
        <end position="183"/>
    </location>
</feature>
<feature type="domain" description="Tr-type G" evidence="1">
    <location>
        <begin position="5"/>
        <end position="98"/>
    </location>
</feature>
<dbReference type="GO" id="GO:0005525">
    <property type="term" value="F:GTP binding"/>
    <property type="evidence" value="ECO:0007669"/>
    <property type="project" value="InterPro"/>
</dbReference>
<dbReference type="EMBL" id="BARS01002726">
    <property type="protein sequence ID" value="GAF71894.1"/>
    <property type="molecule type" value="Genomic_DNA"/>
</dbReference>
<dbReference type="InterPro" id="IPR027417">
    <property type="entry name" value="P-loop_NTPase"/>
</dbReference>
<evidence type="ECO:0000313" key="3">
    <source>
        <dbReference type="EMBL" id="GAF71894.1"/>
    </source>
</evidence>
<protein>
    <recommendedName>
        <fullName evidence="4">GTPase Der C-terminal KH-domain-like domain-containing protein</fullName>
    </recommendedName>
</protein>
<dbReference type="AlphaFoldDB" id="X0RSS8"/>
<dbReference type="InterPro" id="IPR015946">
    <property type="entry name" value="KH_dom-like_a/b"/>
</dbReference>
<dbReference type="Pfam" id="PF14714">
    <property type="entry name" value="KH_dom-like"/>
    <property type="match status" value="1"/>
</dbReference>
<dbReference type="PANTHER" id="PTHR43834:SF6">
    <property type="entry name" value="GTPASE DER"/>
    <property type="match status" value="1"/>
</dbReference>
<feature type="non-terminal residue" evidence="3">
    <location>
        <position position="1"/>
    </location>
</feature>
<gene>
    <name evidence="3" type="ORF">S01H1_05232</name>
</gene>
<evidence type="ECO:0008006" key="4">
    <source>
        <dbReference type="Google" id="ProtNLM"/>
    </source>
</evidence>
<dbReference type="InterPro" id="IPR032859">
    <property type="entry name" value="KH_dom-like"/>
</dbReference>
<dbReference type="SUPFAM" id="SSF52540">
    <property type="entry name" value="P-loop containing nucleoside triphosphate hydrolases"/>
    <property type="match status" value="1"/>
</dbReference>
<dbReference type="Gene3D" id="3.30.300.20">
    <property type="match status" value="1"/>
</dbReference>
<dbReference type="InterPro" id="IPR000795">
    <property type="entry name" value="T_Tr_GTP-bd_dom"/>
</dbReference>
<reference evidence="3" key="1">
    <citation type="journal article" date="2014" name="Front. Microbiol.">
        <title>High frequency of phylogenetically diverse reductive dehalogenase-homologous genes in deep subseafloor sedimentary metagenomes.</title>
        <authorList>
            <person name="Kawai M."/>
            <person name="Futagami T."/>
            <person name="Toyoda A."/>
            <person name="Takaki Y."/>
            <person name="Nishi S."/>
            <person name="Hori S."/>
            <person name="Arai W."/>
            <person name="Tsubouchi T."/>
            <person name="Morono Y."/>
            <person name="Uchiyama I."/>
            <person name="Ito T."/>
            <person name="Fujiyama A."/>
            <person name="Inagaki F."/>
            <person name="Takami H."/>
        </authorList>
    </citation>
    <scope>NUCLEOTIDE SEQUENCE</scope>
    <source>
        <strain evidence="3">Expedition CK06-06</strain>
    </source>
</reference>